<dbReference type="InterPro" id="IPR016163">
    <property type="entry name" value="Ald_DH_C"/>
</dbReference>
<comment type="similarity">
    <text evidence="1">Belongs to the aldehyde dehydrogenase family.</text>
</comment>
<dbReference type="GeneID" id="37269463"/>
<dbReference type="Proteomes" id="UP000245946">
    <property type="component" value="Unassembled WGS sequence"/>
</dbReference>
<dbReference type="Pfam" id="PF00171">
    <property type="entry name" value="Aldedh"/>
    <property type="match status" value="1"/>
</dbReference>
<keyword evidence="2" id="KW-0560">Oxidoreductase</keyword>
<keyword evidence="6" id="KW-1185">Reference proteome</keyword>
<organism evidence="5 6">
    <name type="scientific">Tilletiopsis washingtonensis</name>
    <dbReference type="NCBI Taxonomy" id="58919"/>
    <lineage>
        <taxon>Eukaryota</taxon>
        <taxon>Fungi</taxon>
        <taxon>Dikarya</taxon>
        <taxon>Basidiomycota</taxon>
        <taxon>Ustilaginomycotina</taxon>
        <taxon>Exobasidiomycetes</taxon>
        <taxon>Entylomatales</taxon>
        <taxon>Entylomatales incertae sedis</taxon>
        <taxon>Tilletiopsis</taxon>
    </lineage>
</organism>
<dbReference type="RefSeq" id="XP_025599685.1">
    <property type="nucleotide sequence ID" value="XM_025741919.1"/>
</dbReference>
<proteinExistence type="inferred from homology"/>
<accession>A0A316ZDL5</accession>
<dbReference type="GO" id="GO:0016620">
    <property type="term" value="F:oxidoreductase activity, acting on the aldehyde or oxo group of donors, NAD or NADP as acceptor"/>
    <property type="evidence" value="ECO:0007669"/>
    <property type="project" value="InterPro"/>
</dbReference>
<sequence>MLEPPRQRADTALLLYAFGSFVAAPLVLFLFFALRHRAAERALPISLPVPEAAQPGWTGRVLAEPAISDASRPDVIVCYDPATAQHIADLPADSREQAEDKVRRADVARRAWGTSSFARRRRLLRTIKKWCVDDMEGIARVACRDTGKTAVDALLGEILTTLSKIDWLVANTERVLKPEVRSSNLLLAHKRCEVHHVPLGVVAACVSWNYPIHNLLSPVVAALAAGNAVVVKVSEQVAWSSSYVLSGLRACLEACGEDPDLVQVVCCYPQNASAVTANPLIKHLTFIGSESVAKLVAMDAASAMIPLTPELGGKDPLIALPGTDLPFFVPTFLRAAFGAGGQNCIGIERFLVARSILPRFIELVEPRVRALQLGSFLDDTPFSGSREKASAHVDVGALITGARIPRLEQLVADAVSKGARCLVGGKRFVHPKHPSGHYFAPTLLVDVTPDMEIAQEELFAPVMLVMAFDTTEEAIQLANGTRYGLGSSVFGSNERECRYVASQMEAGMCNINDFACGYLNQGLPFGGVKASGSGRFAGPEGLLSLTSTKAVTSDLLFRLVRTAIPGPLDYPLAKPVRAWSFAQGLGTFAGGSSLSDKAWGLAALIRASF</sequence>
<evidence type="ECO:0000256" key="3">
    <source>
        <dbReference type="SAM" id="Phobius"/>
    </source>
</evidence>
<dbReference type="InterPro" id="IPR016161">
    <property type="entry name" value="Ald_DH/histidinol_DH"/>
</dbReference>
<gene>
    <name evidence="5" type="ORF">FA09DRAFT_328802</name>
</gene>
<evidence type="ECO:0000256" key="1">
    <source>
        <dbReference type="ARBA" id="ARBA00009986"/>
    </source>
</evidence>
<feature type="domain" description="Aldehyde dehydrogenase" evidence="4">
    <location>
        <begin position="74"/>
        <end position="551"/>
    </location>
</feature>
<dbReference type="EMBL" id="KZ819288">
    <property type="protein sequence ID" value="PWN99406.1"/>
    <property type="molecule type" value="Genomic_DNA"/>
</dbReference>
<keyword evidence="3" id="KW-0472">Membrane</keyword>
<dbReference type="FunFam" id="3.40.309.10:FF:000024">
    <property type="entry name" value="Betaine aldehyde dehydrogenase"/>
    <property type="match status" value="1"/>
</dbReference>
<keyword evidence="3" id="KW-0812">Transmembrane</keyword>
<evidence type="ECO:0000313" key="5">
    <source>
        <dbReference type="EMBL" id="PWN99406.1"/>
    </source>
</evidence>
<keyword evidence="3" id="KW-1133">Transmembrane helix</keyword>
<dbReference type="Gene3D" id="3.40.605.10">
    <property type="entry name" value="Aldehyde Dehydrogenase, Chain A, domain 1"/>
    <property type="match status" value="1"/>
</dbReference>
<evidence type="ECO:0000256" key="2">
    <source>
        <dbReference type="ARBA" id="ARBA00023002"/>
    </source>
</evidence>
<reference evidence="5 6" key="1">
    <citation type="journal article" date="2018" name="Mol. Biol. Evol.">
        <title>Broad Genomic Sampling Reveals a Smut Pathogenic Ancestry of the Fungal Clade Ustilaginomycotina.</title>
        <authorList>
            <person name="Kijpornyongpan T."/>
            <person name="Mondo S.J."/>
            <person name="Barry K."/>
            <person name="Sandor L."/>
            <person name="Lee J."/>
            <person name="Lipzen A."/>
            <person name="Pangilinan J."/>
            <person name="LaButti K."/>
            <person name="Hainaut M."/>
            <person name="Henrissat B."/>
            <person name="Grigoriev I.V."/>
            <person name="Spatafora J.W."/>
            <person name="Aime M.C."/>
        </authorList>
    </citation>
    <scope>NUCLEOTIDE SEQUENCE [LARGE SCALE GENOMIC DNA]</scope>
    <source>
        <strain evidence="5 6">MCA 4186</strain>
    </source>
</reference>
<protein>
    <submittedName>
        <fullName evidence="5">ALDH-like protein</fullName>
    </submittedName>
</protein>
<dbReference type="Gene3D" id="3.40.309.10">
    <property type="entry name" value="Aldehyde Dehydrogenase, Chain A, domain 2"/>
    <property type="match status" value="1"/>
</dbReference>
<dbReference type="OrthoDB" id="310895at2759"/>
<dbReference type="AlphaFoldDB" id="A0A316ZDL5"/>
<evidence type="ECO:0000259" key="4">
    <source>
        <dbReference type="Pfam" id="PF00171"/>
    </source>
</evidence>
<name>A0A316ZDL5_9BASI</name>
<dbReference type="InterPro" id="IPR016162">
    <property type="entry name" value="Ald_DH_N"/>
</dbReference>
<evidence type="ECO:0000313" key="6">
    <source>
        <dbReference type="Proteomes" id="UP000245946"/>
    </source>
</evidence>
<dbReference type="PANTHER" id="PTHR11699">
    <property type="entry name" value="ALDEHYDE DEHYDROGENASE-RELATED"/>
    <property type="match status" value="1"/>
</dbReference>
<feature type="transmembrane region" description="Helical" evidence="3">
    <location>
        <begin position="12"/>
        <end position="34"/>
    </location>
</feature>
<dbReference type="InterPro" id="IPR015590">
    <property type="entry name" value="Aldehyde_DH_dom"/>
</dbReference>
<dbReference type="PROSITE" id="PS00070">
    <property type="entry name" value="ALDEHYDE_DEHYDR_CYS"/>
    <property type="match status" value="1"/>
</dbReference>
<dbReference type="InterPro" id="IPR016160">
    <property type="entry name" value="Ald_DH_CS_CYS"/>
</dbReference>
<dbReference type="STRING" id="58919.A0A316ZDL5"/>
<dbReference type="SUPFAM" id="SSF53720">
    <property type="entry name" value="ALDH-like"/>
    <property type="match status" value="1"/>
</dbReference>